<feature type="signal peptide" evidence="1">
    <location>
        <begin position="1"/>
        <end position="18"/>
    </location>
</feature>
<dbReference type="EMBL" id="JH000238">
    <property type="protein sequence ID" value="EGW01083.1"/>
    <property type="molecule type" value="Genomic_DNA"/>
</dbReference>
<accession>G3H9U5</accession>
<evidence type="ECO:0000313" key="2">
    <source>
        <dbReference type="EMBL" id="EGW01083.1"/>
    </source>
</evidence>
<organism evidence="2 3">
    <name type="scientific">Cricetulus griseus</name>
    <name type="common">Chinese hamster</name>
    <name type="synonym">Cricetulus barabensis griseus</name>
    <dbReference type="NCBI Taxonomy" id="10029"/>
    <lineage>
        <taxon>Eukaryota</taxon>
        <taxon>Metazoa</taxon>
        <taxon>Chordata</taxon>
        <taxon>Craniata</taxon>
        <taxon>Vertebrata</taxon>
        <taxon>Euteleostomi</taxon>
        <taxon>Mammalia</taxon>
        <taxon>Eutheria</taxon>
        <taxon>Euarchontoglires</taxon>
        <taxon>Glires</taxon>
        <taxon>Rodentia</taxon>
        <taxon>Myomorpha</taxon>
        <taxon>Muroidea</taxon>
        <taxon>Cricetidae</taxon>
        <taxon>Cricetinae</taxon>
        <taxon>Cricetulus</taxon>
    </lineage>
</organism>
<evidence type="ECO:0000313" key="3">
    <source>
        <dbReference type="Proteomes" id="UP000001075"/>
    </source>
</evidence>
<gene>
    <name evidence="2" type="ORF">I79_007176</name>
</gene>
<evidence type="ECO:0000256" key="1">
    <source>
        <dbReference type="SAM" id="SignalP"/>
    </source>
</evidence>
<name>G3H9U5_CRIGR</name>
<dbReference type="AlphaFoldDB" id="G3H9U5"/>
<dbReference type="InParanoid" id="G3H9U5"/>
<proteinExistence type="predicted"/>
<feature type="chain" id="PRO_5003443926" evidence="1">
    <location>
        <begin position="19"/>
        <end position="91"/>
    </location>
</feature>
<sequence>MGLLTLYTWWFCPLPVTNLPFVTKNCVKEVNLPQSVWLSSSVFVIFDGELLPSRPPLIERKAVGLSNKSPINHPETPGVQSCCISYDLCKH</sequence>
<protein>
    <submittedName>
        <fullName evidence="2">Uncharacterized protein</fullName>
    </submittedName>
</protein>
<dbReference type="Proteomes" id="UP000001075">
    <property type="component" value="Unassembled WGS sequence"/>
</dbReference>
<keyword evidence="1" id="KW-0732">Signal</keyword>
<reference evidence="3" key="1">
    <citation type="journal article" date="2011" name="Nat. Biotechnol.">
        <title>The genomic sequence of the Chinese hamster ovary (CHO)-K1 cell line.</title>
        <authorList>
            <person name="Xu X."/>
            <person name="Nagarajan H."/>
            <person name="Lewis N.E."/>
            <person name="Pan S."/>
            <person name="Cai Z."/>
            <person name="Liu X."/>
            <person name="Chen W."/>
            <person name="Xie M."/>
            <person name="Wang W."/>
            <person name="Hammond S."/>
            <person name="Andersen M.R."/>
            <person name="Neff N."/>
            <person name="Passarelli B."/>
            <person name="Koh W."/>
            <person name="Fan H.C."/>
            <person name="Wang J."/>
            <person name="Gui Y."/>
            <person name="Lee K.H."/>
            <person name="Betenbaugh M.J."/>
            <person name="Quake S.R."/>
            <person name="Famili I."/>
            <person name="Palsson B.O."/>
            <person name="Wang J."/>
        </authorList>
    </citation>
    <scope>NUCLEOTIDE SEQUENCE [LARGE SCALE GENOMIC DNA]</scope>
    <source>
        <strain evidence="3">CHO K1 cell line</strain>
    </source>
</reference>